<evidence type="ECO:0000313" key="2">
    <source>
        <dbReference type="Proteomes" id="UP001155840"/>
    </source>
</evidence>
<gene>
    <name evidence="1" type="ORF">G8E10_14235</name>
</gene>
<accession>A0AA44CCW7</accession>
<keyword evidence="2" id="KW-1185">Reference proteome</keyword>
<dbReference type="AlphaFoldDB" id="A0AA44CCW7"/>
<reference evidence="1" key="1">
    <citation type="submission" date="2020-03" db="EMBL/GenBank/DDBJ databases">
        <title>Ferranicluibacter endophyticum gen. nov., sp. nov., a new genus isolated from Rubus ulmifolius Schott. stem.</title>
        <authorList>
            <person name="Roca-Couso R."/>
            <person name="Flores-Felix J.D."/>
            <person name="Igual J.M."/>
            <person name="Rivas R."/>
        </authorList>
    </citation>
    <scope>NUCLEOTIDE SEQUENCE</scope>
    <source>
        <strain evidence="1">CRRU44</strain>
    </source>
</reference>
<dbReference type="Proteomes" id="UP001155840">
    <property type="component" value="Unassembled WGS sequence"/>
</dbReference>
<dbReference type="Pfam" id="PF16677">
    <property type="entry name" value="GP3_package"/>
    <property type="match status" value="1"/>
</dbReference>
<proteinExistence type="predicted"/>
<dbReference type="InterPro" id="IPR032066">
    <property type="entry name" value="GP3_package"/>
</dbReference>
<dbReference type="Gene3D" id="1.10.132.80">
    <property type="match status" value="1"/>
</dbReference>
<evidence type="ECO:0000313" key="1">
    <source>
        <dbReference type="EMBL" id="NHT76896.1"/>
    </source>
</evidence>
<sequence>MTLRGLCLHTGIARATWDDYAATEGFSAISTRAREIIWVWKLELAATNLLNVALIARELGLMDRKSVDRRETVSADNSLMTLIGSLPLAGKAAQVQVSKRSKIRRSTASAIIVRNPDDVHRTAPGVELHAA</sequence>
<organism evidence="1 2">
    <name type="scientific">Ferranicluibacter rubi</name>
    <dbReference type="NCBI Taxonomy" id="2715133"/>
    <lineage>
        <taxon>Bacteria</taxon>
        <taxon>Pseudomonadati</taxon>
        <taxon>Pseudomonadota</taxon>
        <taxon>Alphaproteobacteria</taxon>
        <taxon>Hyphomicrobiales</taxon>
        <taxon>Rhizobiaceae</taxon>
        <taxon>Ferranicluibacter</taxon>
    </lineage>
</organism>
<dbReference type="EMBL" id="JAANCM010000006">
    <property type="protein sequence ID" value="NHT76896.1"/>
    <property type="molecule type" value="Genomic_DNA"/>
</dbReference>
<protein>
    <submittedName>
        <fullName evidence="1">Uncharacterized protein</fullName>
    </submittedName>
</protein>
<name>A0AA44CCW7_9HYPH</name>
<comment type="caution">
    <text evidence="1">The sequence shown here is derived from an EMBL/GenBank/DDBJ whole genome shotgun (WGS) entry which is preliminary data.</text>
</comment>